<accession>J0Z9I6</accession>
<proteinExistence type="predicted"/>
<dbReference type="HOGENOM" id="CLU_3212928_0_0_5"/>
<dbReference type="AlphaFoldDB" id="J0Z9I6"/>
<organism evidence="1 2">
    <name type="scientific">Cardidatus Bartonella washoeensis 085-0475</name>
    <dbReference type="NCBI Taxonomy" id="1094564"/>
    <lineage>
        <taxon>Bacteria</taxon>
        <taxon>Pseudomonadati</taxon>
        <taxon>Pseudomonadota</taxon>
        <taxon>Alphaproteobacteria</taxon>
        <taxon>Hyphomicrobiales</taxon>
        <taxon>Bartonellaceae</taxon>
        <taxon>Bartonella</taxon>
    </lineage>
</organism>
<reference evidence="1 2" key="1">
    <citation type="submission" date="2012-03" db="EMBL/GenBank/DDBJ databases">
        <title>The Genome Sequence of Bartonella washoensis 085-0475.</title>
        <authorList>
            <consortium name="The Broad Institute Genome Sequencing Platform"/>
            <consortium name="The Broad Institute Genome Sequencing Center for Infectious Disease"/>
            <person name="Feldgarden M."/>
            <person name="Kirby J."/>
            <person name="Kosoy M."/>
            <person name="Birtles R."/>
            <person name="Probert W.S."/>
            <person name="Chiaraviglio L."/>
            <person name="Young S.K."/>
            <person name="Zeng Q."/>
            <person name="Gargeya S."/>
            <person name="Fitzgerald M."/>
            <person name="Haas B."/>
            <person name="Abouelleil A."/>
            <person name="Alvarado L."/>
            <person name="Arachchi H.M."/>
            <person name="Berlin A."/>
            <person name="Chapman S.B."/>
            <person name="Gearin G."/>
            <person name="Goldberg J."/>
            <person name="Griggs A."/>
            <person name="Gujja S."/>
            <person name="Hansen M."/>
            <person name="Heiman D."/>
            <person name="Howarth C."/>
            <person name="Larimer J."/>
            <person name="Lui A."/>
            <person name="MacDonald P.J.P."/>
            <person name="McCowen C."/>
            <person name="Montmayeur A."/>
            <person name="Murphy C."/>
            <person name="Neiman D."/>
            <person name="Pearson M."/>
            <person name="Priest M."/>
            <person name="Roberts A."/>
            <person name="Saif S."/>
            <person name="Shea T."/>
            <person name="Sisk P."/>
            <person name="Stolte C."/>
            <person name="Sykes S."/>
            <person name="Wortman J."/>
            <person name="Nusbaum C."/>
            <person name="Birren B."/>
        </authorList>
    </citation>
    <scope>NUCLEOTIDE SEQUENCE [LARGE SCALE GENOMIC DNA]</scope>
    <source>
        <strain evidence="1 2">085-0475</strain>
    </source>
</reference>
<gene>
    <name evidence="1" type="ORF">MCW_01236</name>
</gene>
<evidence type="ECO:0000313" key="1">
    <source>
        <dbReference type="EMBL" id="EJF84423.1"/>
    </source>
</evidence>
<dbReference type="Proteomes" id="UP000002646">
    <property type="component" value="Unassembled WGS sequence"/>
</dbReference>
<protein>
    <submittedName>
        <fullName evidence="1">Uncharacterized protein</fullName>
    </submittedName>
</protein>
<dbReference type="STRING" id="1094564.MCW_01236"/>
<comment type="caution">
    <text evidence="1">The sequence shown here is derived from an EMBL/GenBank/DDBJ whole genome shotgun (WGS) entry which is preliminary data.</text>
</comment>
<dbReference type="EMBL" id="AILX01000017">
    <property type="protein sequence ID" value="EJF84423.1"/>
    <property type="molecule type" value="Genomic_DNA"/>
</dbReference>
<evidence type="ECO:0000313" key="2">
    <source>
        <dbReference type="Proteomes" id="UP000002646"/>
    </source>
</evidence>
<sequence>MPSPRKEETLFLCKEMVGLEGCGIDFVLRCAGNIYALVGKVYLL</sequence>
<name>J0Z9I6_9HYPH</name>